<sequence>MKESDLDASIRLQDALPKVEYDGVSKIVSDIYLTGRYRKWASAARGHVLGGKDVYFEADGNDTEKLARLVIALRQEILSAGLEIDVFNFDDPEKMVHEDITKLVYDTLIYMTLHAEHSALRYPAKVDPRPILAMEQRLVRENGVADWTPTDLTRKEQLYASLDPEFYATIRVRYPRFSDLGGVPLRELKDLATSIFVSWQQQRADLGGAGGAASSAAVRTGDDKTVVEMLKTILGAVQVLTAHVNLT</sequence>
<protein>
    <submittedName>
        <fullName evidence="1">Uncharacterized protein</fullName>
    </submittedName>
</protein>
<dbReference type="AlphaFoldDB" id="A0AAE0BRF7"/>
<dbReference type="EMBL" id="LGRX02033556">
    <property type="protein sequence ID" value="KAK3240764.1"/>
    <property type="molecule type" value="Genomic_DNA"/>
</dbReference>
<evidence type="ECO:0000313" key="1">
    <source>
        <dbReference type="EMBL" id="KAK3240764.1"/>
    </source>
</evidence>
<keyword evidence="2" id="KW-1185">Reference proteome</keyword>
<accession>A0AAE0BRF7</accession>
<proteinExistence type="predicted"/>
<comment type="caution">
    <text evidence="1">The sequence shown here is derived from an EMBL/GenBank/DDBJ whole genome shotgun (WGS) entry which is preliminary data.</text>
</comment>
<reference evidence="1 2" key="1">
    <citation type="journal article" date="2015" name="Genome Biol. Evol.">
        <title>Comparative Genomics of a Bacterivorous Green Alga Reveals Evolutionary Causalities and Consequences of Phago-Mixotrophic Mode of Nutrition.</title>
        <authorList>
            <person name="Burns J.A."/>
            <person name="Paasch A."/>
            <person name="Narechania A."/>
            <person name="Kim E."/>
        </authorList>
    </citation>
    <scope>NUCLEOTIDE SEQUENCE [LARGE SCALE GENOMIC DNA]</scope>
    <source>
        <strain evidence="1 2">PLY_AMNH</strain>
    </source>
</reference>
<organism evidence="1 2">
    <name type="scientific">Cymbomonas tetramitiformis</name>
    <dbReference type="NCBI Taxonomy" id="36881"/>
    <lineage>
        <taxon>Eukaryota</taxon>
        <taxon>Viridiplantae</taxon>
        <taxon>Chlorophyta</taxon>
        <taxon>Pyramimonadophyceae</taxon>
        <taxon>Pyramimonadales</taxon>
        <taxon>Pyramimonadaceae</taxon>
        <taxon>Cymbomonas</taxon>
    </lineage>
</organism>
<dbReference type="Proteomes" id="UP001190700">
    <property type="component" value="Unassembled WGS sequence"/>
</dbReference>
<evidence type="ECO:0000313" key="2">
    <source>
        <dbReference type="Proteomes" id="UP001190700"/>
    </source>
</evidence>
<gene>
    <name evidence="1" type="ORF">CYMTET_49415</name>
</gene>
<name>A0AAE0BRF7_9CHLO</name>